<gene>
    <name evidence="2" type="ORF">V1264_020398</name>
</gene>
<name>A0AAN9B9Z1_9CAEN</name>
<dbReference type="InterPro" id="IPR043408">
    <property type="entry name" value="IQCK"/>
</dbReference>
<organism evidence="2 3">
    <name type="scientific">Littorina saxatilis</name>
    <dbReference type="NCBI Taxonomy" id="31220"/>
    <lineage>
        <taxon>Eukaryota</taxon>
        <taxon>Metazoa</taxon>
        <taxon>Spiralia</taxon>
        <taxon>Lophotrochozoa</taxon>
        <taxon>Mollusca</taxon>
        <taxon>Gastropoda</taxon>
        <taxon>Caenogastropoda</taxon>
        <taxon>Littorinimorpha</taxon>
        <taxon>Littorinoidea</taxon>
        <taxon>Littorinidae</taxon>
        <taxon>Littorina</taxon>
    </lineage>
</organism>
<keyword evidence="3" id="KW-1185">Reference proteome</keyword>
<protein>
    <submittedName>
        <fullName evidence="2">Uncharacterized protein</fullName>
    </submittedName>
</protein>
<evidence type="ECO:0000313" key="3">
    <source>
        <dbReference type="Proteomes" id="UP001374579"/>
    </source>
</evidence>
<dbReference type="InterPro" id="IPR000048">
    <property type="entry name" value="IQ_motif_EF-hand-BS"/>
</dbReference>
<dbReference type="PANTHER" id="PTHR34927:SF1">
    <property type="entry name" value="IQ DOMAIN-CONTAINING PROTEIN K"/>
    <property type="match status" value="1"/>
</dbReference>
<feature type="compositionally biased region" description="Low complexity" evidence="1">
    <location>
        <begin position="249"/>
        <end position="270"/>
    </location>
</feature>
<evidence type="ECO:0000256" key="1">
    <source>
        <dbReference type="SAM" id="MobiDB-lite"/>
    </source>
</evidence>
<dbReference type="Proteomes" id="UP001374579">
    <property type="component" value="Unassembled WGS sequence"/>
</dbReference>
<feature type="region of interest" description="Disordered" evidence="1">
    <location>
        <begin position="247"/>
        <end position="336"/>
    </location>
</feature>
<reference evidence="2 3" key="1">
    <citation type="submission" date="2024-02" db="EMBL/GenBank/DDBJ databases">
        <title>Chromosome-scale genome assembly of the rough periwinkle Littorina saxatilis.</title>
        <authorList>
            <person name="De Jode A."/>
            <person name="Faria R."/>
            <person name="Formenti G."/>
            <person name="Sims Y."/>
            <person name="Smith T.P."/>
            <person name="Tracey A."/>
            <person name="Wood J.M.D."/>
            <person name="Zagrodzka Z.B."/>
            <person name="Johannesson K."/>
            <person name="Butlin R.K."/>
            <person name="Leder E.H."/>
        </authorList>
    </citation>
    <scope>NUCLEOTIDE SEQUENCE [LARGE SCALE GENOMIC DNA]</scope>
    <source>
        <strain evidence="2">Snail1</strain>
        <tissue evidence="2">Muscle</tissue>
    </source>
</reference>
<sequence>MSMITYDSPPCPWEQSCRDTRKEQRDLAGHDMSEEIDCSDYDPAKHHPAFCGTRHYPVTGDFDPEQELNPAVGNPSCAGYWTSIMRRRRVALPPAPSIPDKKTCSNREYIEHFVWPYVEPALEHMLNKAKFAGCFVYRRGPINSFDILTEYLYNNNPLHPYRARRPLASIPFVESHLEDFPRLSPPKVMQTSWTADERAVLIQRWWRGYQVRRNPEVRALRKWQREWRAINREATISDEVSRFWERVMPSGNSSTTTTPTGSPSEASSSTHLSRFMGRPRAKSRAKSIAPINWYTARRNSPSRKSYNGTTQLQGEIHIGGRPVDDEGRLDRIEDEC</sequence>
<dbReference type="PROSITE" id="PS50096">
    <property type="entry name" value="IQ"/>
    <property type="match status" value="1"/>
</dbReference>
<comment type="caution">
    <text evidence="2">The sequence shown here is derived from an EMBL/GenBank/DDBJ whole genome shotgun (WGS) entry which is preliminary data.</text>
</comment>
<feature type="compositionally biased region" description="Basic and acidic residues" evidence="1">
    <location>
        <begin position="322"/>
        <end position="336"/>
    </location>
</feature>
<evidence type="ECO:0000313" key="2">
    <source>
        <dbReference type="EMBL" id="KAK7102131.1"/>
    </source>
</evidence>
<dbReference type="Pfam" id="PF00612">
    <property type="entry name" value="IQ"/>
    <property type="match status" value="1"/>
</dbReference>
<feature type="compositionally biased region" description="Polar residues" evidence="1">
    <location>
        <begin position="297"/>
        <end position="313"/>
    </location>
</feature>
<proteinExistence type="predicted"/>
<dbReference type="EMBL" id="JBAMIC010000010">
    <property type="protein sequence ID" value="KAK7102131.1"/>
    <property type="molecule type" value="Genomic_DNA"/>
</dbReference>
<accession>A0AAN9B9Z1</accession>
<dbReference type="AlphaFoldDB" id="A0AAN9B9Z1"/>
<dbReference type="CDD" id="cd23767">
    <property type="entry name" value="IQCD"/>
    <property type="match status" value="1"/>
</dbReference>
<dbReference type="PANTHER" id="PTHR34927">
    <property type="entry name" value="IQ DOMAIN-CONTAINING PROTEIN K"/>
    <property type="match status" value="1"/>
</dbReference>